<keyword evidence="2" id="KW-1185">Reference proteome</keyword>
<name>A0A392PDJ0_9FABA</name>
<proteinExistence type="predicted"/>
<reference evidence="1 2" key="1">
    <citation type="journal article" date="2018" name="Front. Plant Sci.">
        <title>Red Clover (Trifolium pratense) and Zigzag Clover (T. medium) - A Picture of Genomic Similarities and Differences.</title>
        <authorList>
            <person name="Dluhosova J."/>
            <person name="Istvanek J."/>
            <person name="Nedelnik J."/>
            <person name="Repkova J."/>
        </authorList>
    </citation>
    <scope>NUCLEOTIDE SEQUENCE [LARGE SCALE GENOMIC DNA]</scope>
    <source>
        <strain evidence="2">cv. 10/8</strain>
        <tissue evidence="1">Leaf</tissue>
    </source>
</reference>
<accession>A0A392PDJ0</accession>
<dbReference type="Proteomes" id="UP000265520">
    <property type="component" value="Unassembled WGS sequence"/>
</dbReference>
<protein>
    <submittedName>
        <fullName evidence="1">Uncharacterized protein</fullName>
    </submittedName>
</protein>
<comment type="caution">
    <text evidence="1">The sequence shown here is derived from an EMBL/GenBank/DDBJ whole genome shotgun (WGS) entry which is preliminary data.</text>
</comment>
<evidence type="ECO:0000313" key="2">
    <source>
        <dbReference type="Proteomes" id="UP000265520"/>
    </source>
</evidence>
<sequence>MTSFSEHILCDDEHDFQIHSPFLVFSFQGFSKSSLPLPPPSSHSVAVGFLLIFIYRADT</sequence>
<organism evidence="1 2">
    <name type="scientific">Trifolium medium</name>
    <dbReference type="NCBI Taxonomy" id="97028"/>
    <lineage>
        <taxon>Eukaryota</taxon>
        <taxon>Viridiplantae</taxon>
        <taxon>Streptophyta</taxon>
        <taxon>Embryophyta</taxon>
        <taxon>Tracheophyta</taxon>
        <taxon>Spermatophyta</taxon>
        <taxon>Magnoliopsida</taxon>
        <taxon>eudicotyledons</taxon>
        <taxon>Gunneridae</taxon>
        <taxon>Pentapetalae</taxon>
        <taxon>rosids</taxon>
        <taxon>fabids</taxon>
        <taxon>Fabales</taxon>
        <taxon>Fabaceae</taxon>
        <taxon>Papilionoideae</taxon>
        <taxon>50 kb inversion clade</taxon>
        <taxon>NPAAA clade</taxon>
        <taxon>Hologalegina</taxon>
        <taxon>IRL clade</taxon>
        <taxon>Trifolieae</taxon>
        <taxon>Trifolium</taxon>
    </lineage>
</organism>
<evidence type="ECO:0000313" key="1">
    <source>
        <dbReference type="EMBL" id="MCI09539.1"/>
    </source>
</evidence>
<dbReference type="EMBL" id="LXQA010073028">
    <property type="protein sequence ID" value="MCI09539.1"/>
    <property type="molecule type" value="Genomic_DNA"/>
</dbReference>
<dbReference type="AlphaFoldDB" id="A0A392PDJ0"/>